<protein>
    <submittedName>
        <fullName evidence="4">Putative oxidoreductase YvrD</fullName>
    </submittedName>
</protein>
<evidence type="ECO:0000313" key="4">
    <source>
        <dbReference type="EMBL" id="GCF11239.1"/>
    </source>
</evidence>
<keyword evidence="5" id="KW-1185">Reference proteome</keyword>
<dbReference type="EMBL" id="BIXY01000100">
    <property type="protein sequence ID" value="GCF11239.1"/>
    <property type="molecule type" value="Genomic_DNA"/>
</dbReference>
<comment type="caution">
    <text evidence="4">The sequence shown here is derived from an EMBL/GenBank/DDBJ whole genome shotgun (WGS) entry which is preliminary data.</text>
</comment>
<dbReference type="RefSeq" id="WP_149404078.1">
    <property type="nucleotide sequence ID" value="NZ_BIXY01000100.1"/>
</dbReference>
<reference evidence="4 5" key="1">
    <citation type="submission" date="2019-01" db="EMBL/GenBank/DDBJ databases">
        <title>Draft genome sequence of Dictyobacter sp. Uno17.</title>
        <authorList>
            <person name="Wang C.M."/>
            <person name="Zheng Y."/>
            <person name="Sakai Y."/>
            <person name="Abe K."/>
            <person name="Yokota A."/>
            <person name="Yabe S."/>
        </authorList>
    </citation>
    <scope>NUCLEOTIDE SEQUENCE [LARGE SCALE GENOMIC DNA]</scope>
    <source>
        <strain evidence="4 5">Uno17</strain>
    </source>
</reference>
<dbReference type="PRINTS" id="PR00081">
    <property type="entry name" value="GDHRDH"/>
</dbReference>
<dbReference type="Proteomes" id="UP000322530">
    <property type="component" value="Unassembled WGS sequence"/>
</dbReference>
<sequence length="271" mass="29180">MKLHLEEKVVLITGAAGTIGSAVARAFAAEGAAVALLDTNASGLDALAFDLHTIVKVRRCTVDLTQPEEAQTMIAEVLQPFAGRVDILVNCAGICPAFAPEYLLTTQALPVWQQLYDANFLSTLHAIVSVWPRMKEQGGGVILNTTSDLAREPVLEMLPYSIAKAALVHLTYGLAPFLGQANIRLVAVAPGPTRTAIWTQKGGLIDFYATQHDLPPEEALVHEFQRRGMAIPRLIEPKEVAALMVYLASDHARAMTRTVVDLNGGSHHGQC</sequence>
<evidence type="ECO:0000256" key="2">
    <source>
        <dbReference type="ARBA" id="ARBA00023002"/>
    </source>
</evidence>
<dbReference type="CDD" id="cd05233">
    <property type="entry name" value="SDR_c"/>
    <property type="match status" value="1"/>
</dbReference>
<dbReference type="PRINTS" id="PR00080">
    <property type="entry name" value="SDRFAMILY"/>
</dbReference>
<gene>
    <name evidence="4" type="primary">yvrD</name>
    <name evidence="4" type="ORF">KDI_48030</name>
</gene>
<dbReference type="AlphaFoldDB" id="A0A5A5TJN8"/>
<dbReference type="OrthoDB" id="9803333at2"/>
<keyword evidence="2" id="KW-0560">Oxidoreductase</keyword>
<name>A0A5A5TJN8_9CHLR</name>
<dbReference type="PANTHER" id="PTHR43669:SF3">
    <property type="entry name" value="ALCOHOL DEHYDROGENASE, PUTATIVE (AFU_ORTHOLOGUE AFUA_3G03445)-RELATED"/>
    <property type="match status" value="1"/>
</dbReference>
<comment type="similarity">
    <text evidence="1 3">Belongs to the short-chain dehydrogenases/reductases (SDR) family.</text>
</comment>
<dbReference type="InterPro" id="IPR020904">
    <property type="entry name" value="Sc_DH/Rdtase_CS"/>
</dbReference>
<accession>A0A5A5TJN8</accession>
<dbReference type="GO" id="GO:0016491">
    <property type="term" value="F:oxidoreductase activity"/>
    <property type="evidence" value="ECO:0007669"/>
    <property type="project" value="UniProtKB-KW"/>
</dbReference>
<organism evidence="4 5">
    <name type="scientific">Dictyobacter arantiisoli</name>
    <dbReference type="NCBI Taxonomy" id="2014874"/>
    <lineage>
        <taxon>Bacteria</taxon>
        <taxon>Bacillati</taxon>
        <taxon>Chloroflexota</taxon>
        <taxon>Ktedonobacteria</taxon>
        <taxon>Ktedonobacterales</taxon>
        <taxon>Dictyobacteraceae</taxon>
        <taxon>Dictyobacter</taxon>
    </lineage>
</organism>
<dbReference type="PANTHER" id="PTHR43669">
    <property type="entry name" value="5-KETO-D-GLUCONATE 5-REDUCTASE"/>
    <property type="match status" value="1"/>
</dbReference>
<proteinExistence type="inferred from homology"/>
<dbReference type="SUPFAM" id="SSF51735">
    <property type="entry name" value="NAD(P)-binding Rossmann-fold domains"/>
    <property type="match status" value="1"/>
</dbReference>
<evidence type="ECO:0000256" key="3">
    <source>
        <dbReference type="RuleBase" id="RU000363"/>
    </source>
</evidence>
<dbReference type="InterPro" id="IPR036291">
    <property type="entry name" value="NAD(P)-bd_dom_sf"/>
</dbReference>
<evidence type="ECO:0000313" key="5">
    <source>
        <dbReference type="Proteomes" id="UP000322530"/>
    </source>
</evidence>
<evidence type="ECO:0000256" key="1">
    <source>
        <dbReference type="ARBA" id="ARBA00006484"/>
    </source>
</evidence>
<dbReference type="PROSITE" id="PS00061">
    <property type="entry name" value="ADH_SHORT"/>
    <property type="match status" value="1"/>
</dbReference>
<dbReference type="Pfam" id="PF00106">
    <property type="entry name" value="adh_short"/>
    <property type="match status" value="1"/>
</dbReference>
<dbReference type="InterPro" id="IPR002347">
    <property type="entry name" value="SDR_fam"/>
</dbReference>
<dbReference type="Gene3D" id="3.40.50.720">
    <property type="entry name" value="NAD(P)-binding Rossmann-like Domain"/>
    <property type="match status" value="1"/>
</dbReference>